<dbReference type="AlphaFoldDB" id="A0A388M1X9"/>
<dbReference type="FunFam" id="2.70.98.20:FF:000001">
    <property type="entry name" value="Amine oxidase"/>
    <property type="match status" value="1"/>
</dbReference>
<dbReference type="InterPro" id="IPR015798">
    <property type="entry name" value="Cu_amine_oxidase_C"/>
</dbReference>
<comment type="caution">
    <text evidence="13">The sequence shown here is derived from an EMBL/GenBank/DDBJ whole genome shotgun (WGS) entry which is preliminary data.</text>
</comment>
<dbReference type="Pfam" id="PF01179">
    <property type="entry name" value="Cu_amine_oxid"/>
    <property type="match status" value="2"/>
</dbReference>
<evidence type="ECO:0000313" key="14">
    <source>
        <dbReference type="Proteomes" id="UP000265515"/>
    </source>
</evidence>
<evidence type="ECO:0000256" key="6">
    <source>
        <dbReference type="ARBA" id="ARBA00023002"/>
    </source>
</evidence>
<sequence length="625" mass="71244">MPRLGRRRREELAVAVMAIASRMAEDAFESLDSLLGNHTCRPLLLGPDNDMAGRALGEDDDDQTWGRRSLVWLFPTIYDICKLSPRTSPRWWASSMLKRLSESRDAVRQCCNDLVVNNMQIRRQVDRWRRAADDMRERFEHASHALDDVVQQRDNAIRRLESAEADLRVTRSQAETTWRFYDEVLDADDGVACGGIAGDKDLTTQFERIQPEGPSFRVDRYAVEWQKWSFRIGFTPKEGLVLHTVAYDDGDRGRRSIAHRLSFVEMVVPYGDPNGCDCLGFIKYFDAHFTNYVGGVETIENCVCLHEEDFGVLWKHQDWRTGWSEVRRSRRLSASFFCTLANYEYGFFWHFYQDGHIEAQVKLTGILSVGSLRDGESRPHGTVIAPGLYAPVHQHFFVARLDMAVDSKPGEGHNQVVEVNVRSDEPGPANPHENAFRAEETILRTEMQAKRDCNLLTGRHWIIRNTRTVNRTGRPTGYRLQPGSNCLPLALPGAKFLRRAAFLKHNLWVTQYRHHELFPGGDFPNQNPRIGEGLPTWVARNARIDNHNVVLWYVFGIIHVPRLEDWPVMPVEMIGFSLMPHGFFDCSPAIDVPPSQPAESTTPPSPSSVELHGKSDVIAAIRSKL</sequence>
<comment type="similarity">
    <text evidence="2 10">Belongs to the copper/topaquinone oxidase family.</text>
</comment>
<proteinExistence type="inferred from homology"/>
<keyword evidence="5 9" id="KW-0801">TPQ</keyword>
<evidence type="ECO:0000256" key="11">
    <source>
        <dbReference type="SAM" id="Coils"/>
    </source>
</evidence>
<feature type="coiled-coil region" evidence="11">
    <location>
        <begin position="118"/>
        <end position="173"/>
    </location>
</feature>
<dbReference type="Gene3D" id="2.70.98.20">
    <property type="entry name" value="Copper amine oxidase, catalytic domain"/>
    <property type="match status" value="1"/>
</dbReference>
<dbReference type="SUPFAM" id="SSF49998">
    <property type="entry name" value="Amine oxidase catalytic domain"/>
    <property type="match status" value="1"/>
</dbReference>
<evidence type="ECO:0000256" key="2">
    <source>
        <dbReference type="ARBA" id="ARBA00007983"/>
    </source>
</evidence>
<comment type="cofactor">
    <cofactor evidence="10">
        <name>Cu cation</name>
        <dbReference type="ChEBI" id="CHEBI:23378"/>
    </cofactor>
    <text evidence="10">Contains 1 topaquinone per subunit.</text>
</comment>
<dbReference type="PANTHER" id="PTHR10638">
    <property type="entry name" value="COPPER AMINE OXIDASE"/>
    <property type="match status" value="1"/>
</dbReference>
<keyword evidence="4 10" id="KW-0479">Metal-binding</keyword>
<evidence type="ECO:0000259" key="12">
    <source>
        <dbReference type="Pfam" id="PF01179"/>
    </source>
</evidence>
<keyword evidence="11" id="KW-0175">Coiled coil</keyword>
<dbReference type="Proteomes" id="UP000265515">
    <property type="component" value="Unassembled WGS sequence"/>
</dbReference>
<comment type="subunit">
    <text evidence="3">Homodimer.</text>
</comment>
<name>A0A388M1X9_CHABU</name>
<dbReference type="EC" id="1.4.3.-" evidence="10"/>
<dbReference type="GO" id="GO:0005507">
    <property type="term" value="F:copper ion binding"/>
    <property type="evidence" value="ECO:0007669"/>
    <property type="project" value="InterPro"/>
</dbReference>
<comment type="PTM">
    <text evidence="9 10">Topaquinone (TPQ) is generated by copper-dependent autoxidation of a specific tyrosyl residue.</text>
</comment>
<gene>
    <name evidence="13" type="ORF">CBR_g48049</name>
</gene>
<dbReference type="STRING" id="69332.A0A388M1X9"/>
<dbReference type="GO" id="GO:0008131">
    <property type="term" value="F:primary methylamine oxidase activity"/>
    <property type="evidence" value="ECO:0007669"/>
    <property type="project" value="InterPro"/>
</dbReference>
<dbReference type="InterPro" id="IPR036460">
    <property type="entry name" value="Cu_amine_oxidase_C_sf"/>
</dbReference>
<evidence type="ECO:0000313" key="13">
    <source>
        <dbReference type="EMBL" id="GBG88580.1"/>
    </source>
</evidence>
<dbReference type="EMBL" id="BFEA01000681">
    <property type="protein sequence ID" value="GBG88580.1"/>
    <property type="molecule type" value="Genomic_DNA"/>
</dbReference>
<evidence type="ECO:0000256" key="7">
    <source>
        <dbReference type="ARBA" id="ARBA00023008"/>
    </source>
</evidence>
<protein>
    <recommendedName>
        <fullName evidence="10">Amine oxidase</fullName>
        <ecNumber evidence="10">1.4.3.-</ecNumber>
    </recommendedName>
</protein>
<dbReference type="OrthoDB" id="5379943at2759"/>
<feature type="domain" description="Copper amine oxidase catalytic" evidence="12">
    <location>
        <begin position="208"/>
        <end position="274"/>
    </location>
</feature>
<accession>A0A388M1X9</accession>
<keyword evidence="14" id="KW-1185">Reference proteome</keyword>
<comment type="cofactor">
    <cofactor evidence="1">
        <name>Cu cation</name>
        <dbReference type="ChEBI" id="CHEBI:23378"/>
    </cofactor>
</comment>
<keyword evidence="8" id="KW-1015">Disulfide bond</keyword>
<evidence type="ECO:0000256" key="3">
    <source>
        <dbReference type="ARBA" id="ARBA00011738"/>
    </source>
</evidence>
<keyword evidence="6 10" id="KW-0560">Oxidoreductase</keyword>
<dbReference type="Gramene" id="GBG88580">
    <property type="protein sequence ID" value="GBG88580"/>
    <property type="gene ID" value="CBR_g48049"/>
</dbReference>
<feature type="modified residue" description="2',4',5'-topaquinone" evidence="9">
    <location>
        <position position="343"/>
    </location>
</feature>
<evidence type="ECO:0000256" key="9">
    <source>
        <dbReference type="PIRSR" id="PIRSR600269-51"/>
    </source>
</evidence>
<dbReference type="PANTHER" id="PTHR10638:SF18">
    <property type="entry name" value="AMINE OXIDASE [COPPER-CONTAINING] ZETA, PEROXISOMAL"/>
    <property type="match status" value="1"/>
</dbReference>
<reference evidence="13 14" key="1">
    <citation type="journal article" date="2018" name="Cell">
        <title>The Chara Genome: Secondary Complexity and Implications for Plant Terrestrialization.</title>
        <authorList>
            <person name="Nishiyama T."/>
            <person name="Sakayama H."/>
            <person name="Vries J.D."/>
            <person name="Buschmann H."/>
            <person name="Saint-Marcoux D."/>
            <person name="Ullrich K.K."/>
            <person name="Haas F.B."/>
            <person name="Vanderstraeten L."/>
            <person name="Becker D."/>
            <person name="Lang D."/>
            <person name="Vosolsobe S."/>
            <person name="Rombauts S."/>
            <person name="Wilhelmsson P.K.I."/>
            <person name="Janitza P."/>
            <person name="Kern R."/>
            <person name="Heyl A."/>
            <person name="Rumpler F."/>
            <person name="Villalobos L.I.A.C."/>
            <person name="Clay J.M."/>
            <person name="Skokan R."/>
            <person name="Toyoda A."/>
            <person name="Suzuki Y."/>
            <person name="Kagoshima H."/>
            <person name="Schijlen E."/>
            <person name="Tajeshwar N."/>
            <person name="Catarino B."/>
            <person name="Hetherington A.J."/>
            <person name="Saltykova A."/>
            <person name="Bonnot C."/>
            <person name="Breuninger H."/>
            <person name="Symeonidi A."/>
            <person name="Radhakrishnan G.V."/>
            <person name="Van Nieuwerburgh F."/>
            <person name="Deforce D."/>
            <person name="Chang C."/>
            <person name="Karol K.G."/>
            <person name="Hedrich R."/>
            <person name="Ulvskov P."/>
            <person name="Glockner G."/>
            <person name="Delwiche C.F."/>
            <person name="Petrasek J."/>
            <person name="Van de Peer Y."/>
            <person name="Friml J."/>
            <person name="Beilby M."/>
            <person name="Dolan L."/>
            <person name="Kohara Y."/>
            <person name="Sugano S."/>
            <person name="Fujiyama A."/>
            <person name="Delaux P.-M."/>
            <person name="Quint M."/>
            <person name="TheiBen G."/>
            <person name="Hagemann M."/>
            <person name="Harholt J."/>
            <person name="Dunand C."/>
            <person name="Zachgo S."/>
            <person name="Langdale J."/>
            <person name="Maumus F."/>
            <person name="Straeten D.V.D."/>
            <person name="Gould S.B."/>
            <person name="Rensing S.A."/>
        </authorList>
    </citation>
    <scope>NUCLEOTIDE SEQUENCE [LARGE SCALE GENOMIC DNA]</scope>
    <source>
        <strain evidence="13 14">S276</strain>
    </source>
</reference>
<keyword evidence="7 10" id="KW-0186">Copper</keyword>
<evidence type="ECO:0000256" key="8">
    <source>
        <dbReference type="ARBA" id="ARBA00023157"/>
    </source>
</evidence>
<dbReference type="InterPro" id="IPR000269">
    <property type="entry name" value="Cu_amine_oxidase"/>
</dbReference>
<evidence type="ECO:0000256" key="10">
    <source>
        <dbReference type="RuleBase" id="RU000672"/>
    </source>
</evidence>
<dbReference type="GO" id="GO:0048038">
    <property type="term" value="F:quinone binding"/>
    <property type="evidence" value="ECO:0007669"/>
    <property type="project" value="InterPro"/>
</dbReference>
<dbReference type="GO" id="GO:0009308">
    <property type="term" value="P:amine metabolic process"/>
    <property type="evidence" value="ECO:0007669"/>
    <property type="project" value="UniProtKB-UniRule"/>
</dbReference>
<evidence type="ECO:0000256" key="5">
    <source>
        <dbReference type="ARBA" id="ARBA00022772"/>
    </source>
</evidence>
<evidence type="ECO:0000256" key="1">
    <source>
        <dbReference type="ARBA" id="ARBA00001935"/>
    </source>
</evidence>
<evidence type="ECO:0000256" key="4">
    <source>
        <dbReference type="ARBA" id="ARBA00022723"/>
    </source>
</evidence>
<feature type="domain" description="Copper amine oxidase catalytic" evidence="12">
    <location>
        <begin position="275"/>
        <end position="590"/>
    </location>
</feature>
<organism evidence="13 14">
    <name type="scientific">Chara braunii</name>
    <name type="common">Braun's stonewort</name>
    <dbReference type="NCBI Taxonomy" id="69332"/>
    <lineage>
        <taxon>Eukaryota</taxon>
        <taxon>Viridiplantae</taxon>
        <taxon>Streptophyta</taxon>
        <taxon>Charophyceae</taxon>
        <taxon>Charales</taxon>
        <taxon>Characeae</taxon>
        <taxon>Chara</taxon>
    </lineage>
</organism>